<proteinExistence type="predicted"/>
<reference evidence="1 2" key="1">
    <citation type="journal article" date="2013" name="Genome Announc.">
        <title>Complete Genome of Acinetobacter baumannii Podophage Petty.</title>
        <authorList>
            <person name="Mumm I.P."/>
            <person name="Wood T.L."/>
            <person name="Chamakura K.R."/>
            <person name="Kuty Everett G.F."/>
        </authorList>
    </citation>
    <scope>NUCLEOTIDE SEQUENCE [LARGE SCALE GENOMIC DNA]</scope>
</reference>
<dbReference type="GeneID" id="18503443"/>
<gene>
    <name evidence="1" type="ORF">Petty_5</name>
</gene>
<dbReference type="EMBL" id="KF669656">
    <property type="protein sequence ID" value="AGY47977.1"/>
    <property type="molecule type" value="Genomic_DNA"/>
</dbReference>
<name>U5PZD2_9CAUD</name>
<dbReference type="OrthoDB" id="8002at10239"/>
<dbReference type="RefSeq" id="YP_009006502.1">
    <property type="nucleotide sequence ID" value="NC_023570.1"/>
</dbReference>
<keyword evidence="2" id="KW-1185">Reference proteome</keyword>
<accession>U5PZD2</accession>
<dbReference type="KEGG" id="vg:18503443"/>
<dbReference type="Proteomes" id="UP000017654">
    <property type="component" value="Segment"/>
</dbReference>
<evidence type="ECO:0000313" key="1">
    <source>
        <dbReference type="EMBL" id="AGY47977.1"/>
    </source>
</evidence>
<protein>
    <submittedName>
        <fullName evidence="1">Uncharacterized protein</fullName>
    </submittedName>
</protein>
<evidence type="ECO:0000313" key="2">
    <source>
        <dbReference type="Proteomes" id="UP000017654"/>
    </source>
</evidence>
<sequence length="200" mass="22746">MSILSVNPKLNCIFNEALSVALHNVRMQTELDVVYTEHDVPETGKAIHAMFVEAVQGKCKFRVLSASNEAENLYFTPDTNLLYRAVHDIDHALWYNVGRGTTKQADEVFLNCLMAKRAYDYAMSCDSYTELEALYVFFAVYHDTVGQVHYYVQNKAFCENQRALTIDLMNSCDGVRFVKHGQLNPAYAVMKSYLQECGVL</sequence>
<organism evidence="1 2">
    <name type="scientific">Acinetobacter phage Petty</name>
    <dbReference type="NCBI Taxonomy" id="1406779"/>
    <lineage>
        <taxon>Viruses</taxon>
        <taxon>Duplodnaviria</taxon>
        <taxon>Heunggongvirae</taxon>
        <taxon>Uroviricota</taxon>
        <taxon>Caudoviricetes</taxon>
        <taxon>Autographivirales</taxon>
        <taxon>Autoscriptoviridae</taxon>
        <taxon>Beijerinckvirinae</taxon>
        <taxon>Pettyvirus</taxon>
        <taxon>Pettyvirus petty</taxon>
    </lineage>
</organism>